<feature type="region of interest" description="Disordered" evidence="1">
    <location>
        <begin position="331"/>
        <end position="369"/>
    </location>
</feature>
<dbReference type="PANTHER" id="PTHR39610:SF2">
    <property type="entry name" value="BZIP DOMAIN-CONTAINING PROTEIN"/>
    <property type="match status" value="1"/>
</dbReference>
<dbReference type="AlphaFoldDB" id="A0AAN8R8Y1"/>
<comment type="caution">
    <text evidence="2">The sequence shown here is derived from an EMBL/GenBank/DDBJ whole genome shotgun (WGS) entry which is preliminary data.</text>
</comment>
<evidence type="ECO:0000313" key="3">
    <source>
        <dbReference type="Proteomes" id="UP001313282"/>
    </source>
</evidence>
<feature type="compositionally biased region" description="Low complexity" evidence="1">
    <location>
        <begin position="123"/>
        <end position="136"/>
    </location>
</feature>
<keyword evidence="3" id="KW-1185">Reference proteome</keyword>
<dbReference type="EMBL" id="JAVHNR010000010">
    <property type="protein sequence ID" value="KAK6332071.1"/>
    <property type="molecule type" value="Genomic_DNA"/>
</dbReference>
<feature type="compositionally biased region" description="Basic and acidic residues" evidence="1">
    <location>
        <begin position="408"/>
        <end position="425"/>
    </location>
</feature>
<feature type="compositionally biased region" description="Basic and acidic residues" evidence="1">
    <location>
        <begin position="89"/>
        <end position="102"/>
    </location>
</feature>
<feature type="region of interest" description="Disordered" evidence="1">
    <location>
        <begin position="395"/>
        <end position="425"/>
    </location>
</feature>
<protein>
    <submittedName>
        <fullName evidence="2">Uncharacterized protein</fullName>
    </submittedName>
</protein>
<gene>
    <name evidence="2" type="ORF">TWF718_002606</name>
</gene>
<organism evidence="2 3">
    <name type="scientific">Orbilia javanica</name>
    <dbReference type="NCBI Taxonomy" id="47235"/>
    <lineage>
        <taxon>Eukaryota</taxon>
        <taxon>Fungi</taxon>
        <taxon>Dikarya</taxon>
        <taxon>Ascomycota</taxon>
        <taxon>Pezizomycotina</taxon>
        <taxon>Orbiliomycetes</taxon>
        <taxon>Orbiliales</taxon>
        <taxon>Orbiliaceae</taxon>
        <taxon>Orbilia</taxon>
    </lineage>
</organism>
<sequence>MTTTVPTTAEEKATSAAVPTTTTTATATTSTNTTAAATAATTVAPSQQISSTGLPMATAGGVPPSPRLRQISATSAASVARRPSSSLSEARDPSSSRRHSEQRMLPPPAPLTQPPFAQPPSPGGSIRSVSSISGSDIGVGNGPGPARLPHQLSPAEIYAEVEKEQEAAVNRLTRQLSILRAQQTMSPTSHPISDDISGTYPSTYLSPRSRRTSSNASTALTNAATIGSTMAASSLSRQSSIQSLSAARGDPSAATAPVPTRPAPIPMSRQSSVRSISGSRASGRNSPALGESDSPYPYFGSQYYYASPHAPLGSSSWKDNAGMAHLHNHHYSRERERGEYAGSEAGGSERGLGVSYSSSTGGHPRYEEVLTARNELENVKKENEKLKEKIRELEKALSGVSVTSAPANEKEKEVKPETEVKSGEP</sequence>
<feature type="compositionally biased region" description="Polar residues" evidence="1">
    <location>
        <begin position="182"/>
        <end position="191"/>
    </location>
</feature>
<feature type="region of interest" description="Disordered" evidence="1">
    <location>
        <begin position="182"/>
        <end position="217"/>
    </location>
</feature>
<dbReference type="Proteomes" id="UP001313282">
    <property type="component" value="Unassembled WGS sequence"/>
</dbReference>
<reference evidence="2 3" key="1">
    <citation type="submission" date="2019-10" db="EMBL/GenBank/DDBJ databases">
        <authorList>
            <person name="Palmer J.M."/>
        </authorList>
    </citation>
    <scope>NUCLEOTIDE SEQUENCE [LARGE SCALE GENOMIC DNA]</scope>
    <source>
        <strain evidence="2 3">TWF718</strain>
    </source>
</reference>
<feature type="compositionally biased region" description="Low complexity" evidence="1">
    <location>
        <begin position="72"/>
        <end position="88"/>
    </location>
</feature>
<name>A0AAN8R8Y1_9PEZI</name>
<feature type="compositionally biased region" description="Low complexity" evidence="1">
    <location>
        <begin position="266"/>
        <end position="286"/>
    </location>
</feature>
<feature type="compositionally biased region" description="Low complexity" evidence="1">
    <location>
        <begin position="14"/>
        <end position="45"/>
    </location>
</feature>
<feature type="region of interest" description="Disordered" evidence="1">
    <location>
        <begin position="1"/>
        <end position="150"/>
    </location>
</feature>
<feature type="region of interest" description="Disordered" evidence="1">
    <location>
        <begin position="241"/>
        <end position="293"/>
    </location>
</feature>
<feature type="compositionally biased region" description="Low complexity" evidence="1">
    <location>
        <begin position="241"/>
        <end position="258"/>
    </location>
</feature>
<proteinExistence type="predicted"/>
<accession>A0AAN8R8Y1</accession>
<evidence type="ECO:0000256" key="1">
    <source>
        <dbReference type="SAM" id="MobiDB-lite"/>
    </source>
</evidence>
<evidence type="ECO:0000313" key="2">
    <source>
        <dbReference type="EMBL" id="KAK6332071.1"/>
    </source>
</evidence>
<dbReference type="PANTHER" id="PTHR39610">
    <property type="entry name" value="BZIP DOMAIN-CONTAINING PROTEIN-RELATED"/>
    <property type="match status" value="1"/>
</dbReference>
<feature type="compositionally biased region" description="Pro residues" evidence="1">
    <location>
        <begin position="105"/>
        <end position="122"/>
    </location>
</feature>